<organism evidence="4">
    <name type="scientific">Darwinula stevensoni</name>
    <dbReference type="NCBI Taxonomy" id="69355"/>
    <lineage>
        <taxon>Eukaryota</taxon>
        <taxon>Metazoa</taxon>
        <taxon>Ecdysozoa</taxon>
        <taxon>Arthropoda</taxon>
        <taxon>Crustacea</taxon>
        <taxon>Oligostraca</taxon>
        <taxon>Ostracoda</taxon>
        <taxon>Podocopa</taxon>
        <taxon>Podocopida</taxon>
        <taxon>Darwinulocopina</taxon>
        <taxon>Darwinuloidea</taxon>
        <taxon>Darwinulidae</taxon>
        <taxon>Darwinula</taxon>
    </lineage>
</organism>
<gene>
    <name evidence="4" type="ORF">DSTB1V02_LOCUS10122</name>
</gene>
<dbReference type="InterPro" id="IPR016186">
    <property type="entry name" value="C-type_lectin-like/link_sf"/>
</dbReference>
<accession>A0A7R9AAD6</accession>
<dbReference type="Pfam" id="PF00059">
    <property type="entry name" value="Lectin_C"/>
    <property type="match status" value="1"/>
</dbReference>
<dbReference type="InterPro" id="IPR003609">
    <property type="entry name" value="Pan_app"/>
</dbReference>
<dbReference type="InterPro" id="IPR018378">
    <property type="entry name" value="C-type_lectin_CS"/>
</dbReference>
<dbReference type="PROSITE" id="PS50948">
    <property type="entry name" value="PAN"/>
    <property type="match status" value="1"/>
</dbReference>
<proteinExistence type="predicted"/>
<evidence type="ECO:0000259" key="2">
    <source>
        <dbReference type="PROSITE" id="PS50041"/>
    </source>
</evidence>
<evidence type="ECO:0000313" key="5">
    <source>
        <dbReference type="Proteomes" id="UP000677054"/>
    </source>
</evidence>
<protein>
    <recommendedName>
        <fullName evidence="6">C-type lectin domain-containing protein</fullName>
    </recommendedName>
</protein>
<dbReference type="InterPro" id="IPR001304">
    <property type="entry name" value="C-type_lectin-like"/>
</dbReference>
<keyword evidence="5" id="KW-1185">Reference proteome</keyword>
<dbReference type="Proteomes" id="UP000677054">
    <property type="component" value="Unassembled WGS sequence"/>
</dbReference>
<sequence length="254" mass="28151">MRDTKHTETARQLWILRAVGFLIFLNSCSRGTAQGVAIRQKMFYQLSVTATIENSICNFTGLDLATCADSCVRNEECVAFSLEIWPNTTVCQLGSQNFAVLSNLTGMSATLFYAPSVPSGYTFAMITDKLHFLKALTRTMNYTTGLAACKADGADHLVQDDKGPAWHNFVLQYSAANAGGKSWYGGDDLDGDHIYNWNDGTLVSASVQTFWNSGEPTFSYGGQLEQCMGIGYNNLWYDFYCRFLFGVICEIRLP</sequence>
<feature type="domain" description="C-type lectin" evidence="2">
    <location>
        <begin position="140"/>
        <end position="250"/>
    </location>
</feature>
<dbReference type="EMBL" id="CAJPEV010002799">
    <property type="protein sequence ID" value="CAG0898073.1"/>
    <property type="molecule type" value="Genomic_DNA"/>
</dbReference>
<name>A0A7R9AAD6_9CRUS</name>
<dbReference type="EMBL" id="LR902316">
    <property type="protein sequence ID" value="CAD7250343.1"/>
    <property type="molecule type" value="Genomic_DNA"/>
</dbReference>
<dbReference type="Gene3D" id="3.10.100.10">
    <property type="entry name" value="Mannose-Binding Protein A, subunit A"/>
    <property type="match status" value="1"/>
</dbReference>
<dbReference type="AlphaFoldDB" id="A0A7R9AAD6"/>
<feature type="domain" description="Apple" evidence="3">
    <location>
        <begin position="28"/>
        <end position="117"/>
    </location>
</feature>
<evidence type="ECO:0000313" key="4">
    <source>
        <dbReference type="EMBL" id="CAD7250343.1"/>
    </source>
</evidence>
<dbReference type="InterPro" id="IPR016187">
    <property type="entry name" value="CTDL_fold"/>
</dbReference>
<dbReference type="SUPFAM" id="SSF56436">
    <property type="entry name" value="C-type lectin-like"/>
    <property type="match status" value="1"/>
</dbReference>
<keyword evidence="1" id="KW-1015">Disulfide bond</keyword>
<evidence type="ECO:0008006" key="6">
    <source>
        <dbReference type="Google" id="ProtNLM"/>
    </source>
</evidence>
<dbReference type="CDD" id="cd00037">
    <property type="entry name" value="CLECT"/>
    <property type="match status" value="1"/>
</dbReference>
<dbReference type="PROSITE" id="PS00615">
    <property type="entry name" value="C_TYPE_LECTIN_1"/>
    <property type="match status" value="1"/>
</dbReference>
<dbReference type="PROSITE" id="PS50041">
    <property type="entry name" value="C_TYPE_LECTIN_2"/>
    <property type="match status" value="1"/>
</dbReference>
<reference evidence="4" key="1">
    <citation type="submission" date="2020-11" db="EMBL/GenBank/DDBJ databases">
        <authorList>
            <person name="Tran Van P."/>
        </authorList>
    </citation>
    <scope>NUCLEOTIDE SEQUENCE</scope>
</reference>
<evidence type="ECO:0000259" key="3">
    <source>
        <dbReference type="PROSITE" id="PS50948"/>
    </source>
</evidence>
<evidence type="ECO:0000256" key="1">
    <source>
        <dbReference type="ARBA" id="ARBA00023157"/>
    </source>
</evidence>